<dbReference type="Gene3D" id="2.60.120.200">
    <property type="match status" value="1"/>
</dbReference>
<dbReference type="InterPro" id="IPR006558">
    <property type="entry name" value="LamG-like"/>
</dbReference>
<gene>
    <name evidence="4" type="ORF">VPK24_07085</name>
</gene>
<evidence type="ECO:0000259" key="3">
    <source>
        <dbReference type="SMART" id="SM00560"/>
    </source>
</evidence>
<dbReference type="Proteomes" id="UP001604335">
    <property type="component" value="Unassembled WGS sequence"/>
</dbReference>
<keyword evidence="2" id="KW-1015">Disulfide bond</keyword>
<name>A0ABW7CBM2_9CYAN</name>
<sequence>MTSVLHFDGQSNYIRIPHQESLSPVNNFTFEAWLNAGQIGGYLRLFSKFPGFGFGLINEALLFTEYWIFDYAAPIAIEAGTWYHVAIVFNADNDVLFYLDGELIQTTLGDTPASATQSPLEIGRKAEGHGEYFQGDLTEVRFWGTARTQEQIQAYKSYRLLGSEENLLGYWPLNEGSGDVIHDKSTAANHGTLYGSPIWKSAALELPEILPHIPLPAEVQEAEAAAAEAAAATDIIPSPGSFPIIVELESDEATPDRCFEELLTKGNGVIYNGVTQTLVAMREQGQITKATTPVFVIIRRTPEAKSLLPFSL</sequence>
<dbReference type="RefSeq" id="WP_393011696.1">
    <property type="nucleotide sequence ID" value="NZ_JAZAQF010000042.1"/>
</dbReference>
<dbReference type="EMBL" id="JAZAQF010000042">
    <property type="protein sequence ID" value="MFG3817398.1"/>
    <property type="molecule type" value="Genomic_DNA"/>
</dbReference>
<keyword evidence="1" id="KW-0732">Signal</keyword>
<dbReference type="InterPro" id="IPR013320">
    <property type="entry name" value="ConA-like_dom_sf"/>
</dbReference>
<proteinExistence type="predicted"/>
<protein>
    <submittedName>
        <fullName evidence="4">LamG domain-containing protein</fullName>
    </submittedName>
</protein>
<reference evidence="5" key="1">
    <citation type="journal article" date="2024" name="Algal Res.">
        <title>Biochemical, toxicological and genomic investigation of a high-biomass producing Limnothrix strain isolated from Italian shallow drinking water reservoir.</title>
        <authorList>
            <person name="Simonazzi M."/>
            <person name="Shishido T.K."/>
            <person name="Delbaje E."/>
            <person name="Wahlsten M."/>
            <person name="Fewer D.P."/>
            <person name="Sivonen K."/>
            <person name="Pezzolesi L."/>
            <person name="Pistocchi R."/>
        </authorList>
    </citation>
    <scope>NUCLEOTIDE SEQUENCE [LARGE SCALE GENOMIC DNA]</scope>
    <source>
        <strain evidence="5">LRLZ20PSL1</strain>
    </source>
</reference>
<feature type="domain" description="LamG-like jellyroll fold" evidence="3">
    <location>
        <begin position="26"/>
        <end position="150"/>
    </location>
</feature>
<dbReference type="Pfam" id="PF13385">
    <property type="entry name" value="Laminin_G_3"/>
    <property type="match status" value="1"/>
</dbReference>
<dbReference type="SUPFAM" id="SSF49899">
    <property type="entry name" value="Concanavalin A-like lectins/glucanases"/>
    <property type="match status" value="1"/>
</dbReference>
<dbReference type="SMART" id="SM00560">
    <property type="entry name" value="LamGL"/>
    <property type="match status" value="1"/>
</dbReference>
<evidence type="ECO:0000313" key="5">
    <source>
        <dbReference type="Proteomes" id="UP001604335"/>
    </source>
</evidence>
<comment type="caution">
    <text evidence="4">The sequence shown here is derived from an EMBL/GenBank/DDBJ whole genome shotgun (WGS) entry which is preliminary data.</text>
</comment>
<evidence type="ECO:0000313" key="4">
    <source>
        <dbReference type="EMBL" id="MFG3817398.1"/>
    </source>
</evidence>
<evidence type="ECO:0000256" key="2">
    <source>
        <dbReference type="ARBA" id="ARBA00023157"/>
    </source>
</evidence>
<accession>A0ABW7CBM2</accession>
<organism evidence="4 5">
    <name type="scientific">Limnothrix redekei LRLZ20PSL1</name>
    <dbReference type="NCBI Taxonomy" id="3112953"/>
    <lineage>
        <taxon>Bacteria</taxon>
        <taxon>Bacillati</taxon>
        <taxon>Cyanobacteriota</taxon>
        <taxon>Cyanophyceae</taxon>
        <taxon>Pseudanabaenales</taxon>
        <taxon>Pseudanabaenaceae</taxon>
        <taxon>Limnothrix</taxon>
    </lineage>
</organism>
<evidence type="ECO:0000256" key="1">
    <source>
        <dbReference type="ARBA" id="ARBA00022729"/>
    </source>
</evidence>
<keyword evidence="5" id="KW-1185">Reference proteome</keyword>